<name>A0ABU9IVP4_9GAMM</name>
<comment type="caution">
    <text evidence="1">The sequence shown here is derived from an EMBL/GenBank/DDBJ whole genome shotgun (WGS) entry which is preliminary data.</text>
</comment>
<organism evidence="1 2">
    <name type="scientific">Pseudoxanthomonas putridarboris</name>
    <dbReference type="NCBI Taxonomy" id="752605"/>
    <lineage>
        <taxon>Bacteria</taxon>
        <taxon>Pseudomonadati</taxon>
        <taxon>Pseudomonadota</taxon>
        <taxon>Gammaproteobacteria</taxon>
        <taxon>Lysobacterales</taxon>
        <taxon>Lysobacteraceae</taxon>
        <taxon>Pseudoxanthomonas</taxon>
    </lineage>
</organism>
<evidence type="ECO:0000313" key="1">
    <source>
        <dbReference type="EMBL" id="MEL1263010.1"/>
    </source>
</evidence>
<sequence length="58" mass="6391">MTAPEHAGIPVPEREAWYRRAPRQPAALCLHRRFSAFMAADPRSAAIAGVFRSAGIEE</sequence>
<dbReference type="EMBL" id="JBBWWT010000001">
    <property type="protein sequence ID" value="MEL1263010.1"/>
    <property type="molecule type" value="Genomic_DNA"/>
</dbReference>
<gene>
    <name evidence="1" type="ORF">AAD027_01295</name>
</gene>
<keyword evidence="2" id="KW-1185">Reference proteome</keyword>
<proteinExistence type="predicted"/>
<evidence type="ECO:0000313" key="2">
    <source>
        <dbReference type="Proteomes" id="UP001459204"/>
    </source>
</evidence>
<dbReference type="RefSeq" id="WP_341724209.1">
    <property type="nucleotide sequence ID" value="NZ_JBBWWT010000001.1"/>
</dbReference>
<protein>
    <submittedName>
        <fullName evidence="1">Uncharacterized protein</fullName>
    </submittedName>
</protein>
<dbReference type="Proteomes" id="UP001459204">
    <property type="component" value="Unassembled WGS sequence"/>
</dbReference>
<accession>A0ABU9IVP4</accession>
<reference evidence="1 2" key="1">
    <citation type="submission" date="2024-04" db="EMBL/GenBank/DDBJ databases">
        <title>Draft genome sequence of Pseudoxanthomonas putridarboris WD12.</title>
        <authorList>
            <person name="Oh J."/>
        </authorList>
    </citation>
    <scope>NUCLEOTIDE SEQUENCE [LARGE SCALE GENOMIC DNA]</scope>
    <source>
        <strain evidence="1 2">WD12</strain>
    </source>
</reference>